<dbReference type="RefSeq" id="WP_015329502.1">
    <property type="nucleotide sequence ID" value="NC_020054.1"/>
</dbReference>
<dbReference type="InterPro" id="IPR015867">
    <property type="entry name" value="N-reg_PII/ATP_PRibTrfase_C"/>
</dbReference>
<gene>
    <name evidence="8" type="ORF">FAES_0390</name>
</gene>
<keyword evidence="9" id="KW-1185">Reference proteome</keyword>
<evidence type="ECO:0000256" key="6">
    <source>
        <dbReference type="SAM" id="Phobius"/>
    </source>
</evidence>
<feature type="transmembrane region" description="Helical" evidence="6">
    <location>
        <begin position="62"/>
        <end position="82"/>
    </location>
</feature>
<dbReference type="PIRSF" id="PIRSF006483">
    <property type="entry name" value="Membrane_protein_YitT"/>
    <property type="match status" value="1"/>
</dbReference>
<keyword evidence="4 6" id="KW-1133">Transmembrane helix</keyword>
<dbReference type="CDD" id="cd16380">
    <property type="entry name" value="YitT_C"/>
    <property type="match status" value="1"/>
</dbReference>
<sequence>MISQPTTVPAASQTHLLRRLKDGIFLLTGVLCAGMGLKGFLLPNNFIDGGAMGISLLLEITTGLELALLIILVNLPFIWLGYRQISTGFAIRTTLAISLLAVCLVVVPYPVVTTDKLLISVFGGFFLGAGIGLAIRGGGVLDGTEVLAVWVSRRSALTVGDVIMVINILVFGAAAILLNVETALYAMLTYLAASKTVDFLIHGIEEYTAVIIVSDRHEALRTMITEELGRGVTVFKGEKGYGKRGYQQHDINILYTVVTRLELTRLKDNITRIDEQAFVINHGIDDAKGGMVKGRPLH</sequence>
<reference evidence="8 9" key="1">
    <citation type="journal article" date="2012" name="J. Bacteriol.">
        <title>Genome Sequence of Fibrella aestuarina BUZ 2T, a Filamentous Marine Bacterium.</title>
        <authorList>
            <person name="Filippini M."/>
            <person name="Qi W."/>
            <person name="Blom J."/>
            <person name="Goesmann A."/>
            <person name="Smits T.H."/>
            <person name="Bagheri H.C."/>
        </authorList>
    </citation>
    <scope>NUCLEOTIDE SEQUENCE [LARGE SCALE GENOMIC DNA]</scope>
    <source>
        <strain evidence="9">BUZ 2T</strain>
    </source>
</reference>
<evidence type="ECO:0000256" key="3">
    <source>
        <dbReference type="ARBA" id="ARBA00022692"/>
    </source>
</evidence>
<dbReference type="eggNOG" id="COG1284">
    <property type="taxonomic scope" value="Bacteria"/>
</dbReference>
<keyword evidence="3 6" id="KW-0812">Transmembrane</keyword>
<dbReference type="Pfam" id="PF10035">
    <property type="entry name" value="DUF2179"/>
    <property type="match status" value="1"/>
</dbReference>
<dbReference type="HOGENOM" id="CLU_063199_1_0_10"/>
<dbReference type="InterPro" id="IPR003740">
    <property type="entry name" value="YitT"/>
</dbReference>
<dbReference type="PANTHER" id="PTHR33545:SF3">
    <property type="entry name" value="UPF0750 MEMBRANE PROTEIN YQFU"/>
    <property type="match status" value="1"/>
</dbReference>
<feature type="domain" description="DUF2179" evidence="7">
    <location>
        <begin position="230"/>
        <end position="289"/>
    </location>
</feature>
<evidence type="ECO:0000313" key="9">
    <source>
        <dbReference type="Proteomes" id="UP000011058"/>
    </source>
</evidence>
<dbReference type="OrthoDB" id="265478at2"/>
<dbReference type="PATRIC" id="fig|1166018.3.peg.397"/>
<dbReference type="EMBL" id="HE796683">
    <property type="protein sequence ID" value="CCG98402.1"/>
    <property type="molecule type" value="Genomic_DNA"/>
</dbReference>
<feature type="transmembrane region" description="Helical" evidence="6">
    <location>
        <begin position="117"/>
        <end position="135"/>
    </location>
</feature>
<evidence type="ECO:0000256" key="1">
    <source>
        <dbReference type="ARBA" id="ARBA00004651"/>
    </source>
</evidence>
<keyword evidence="2" id="KW-1003">Cell membrane</keyword>
<evidence type="ECO:0000259" key="7">
    <source>
        <dbReference type="Pfam" id="PF10035"/>
    </source>
</evidence>
<name>I0K2P9_9BACT</name>
<dbReference type="Proteomes" id="UP000011058">
    <property type="component" value="Chromosome"/>
</dbReference>
<dbReference type="Gene3D" id="3.30.70.120">
    <property type="match status" value="1"/>
</dbReference>
<dbReference type="InterPro" id="IPR019264">
    <property type="entry name" value="DUF2179"/>
</dbReference>
<organism evidence="8 9">
    <name type="scientific">Fibrella aestuarina BUZ 2</name>
    <dbReference type="NCBI Taxonomy" id="1166018"/>
    <lineage>
        <taxon>Bacteria</taxon>
        <taxon>Pseudomonadati</taxon>
        <taxon>Bacteroidota</taxon>
        <taxon>Cytophagia</taxon>
        <taxon>Cytophagales</taxon>
        <taxon>Spirosomataceae</taxon>
        <taxon>Fibrella</taxon>
    </lineage>
</organism>
<evidence type="ECO:0000256" key="2">
    <source>
        <dbReference type="ARBA" id="ARBA00022475"/>
    </source>
</evidence>
<evidence type="ECO:0000256" key="4">
    <source>
        <dbReference type="ARBA" id="ARBA00022989"/>
    </source>
</evidence>
<dbReference type="GO" id="GO:0005886">
    <property type="term" value="C:plasma membrane"/>
    <property type="evidence" value="ECO:0007669"/>
    <property type="project" value="UniProtKB-SubCell"/>
</dbReference>
<protein>
    <recommendedName>
        <fullName evidence="7">DUF2179 domain-containing protein</fullName>
    </recommendedName>
</protein>
<dbReference type="KEGG" id="fae:FAES_0390"/>
<feature type="transmembrane region" description="Helical" evidence="6">
    <location>
        <begin position="89"/>
        <end position="111"/>
    </location>
</feature>
<feature type="transmembrane region" description="Helical" evidence="6">
    <location>
        <begin position="156"/>
        <end position="178"/>
    </location>
</feature>
<dbReference type="PANTHER" id="PTHR33545">
    <property type="entry name" value="UPF0750 MEMBRANE PROTEIN YITT-RELATED"/>
    <property type="match status" value="1"/>
</dbReference>
<evidence type="ECO:0000256" key="5">
    <source>
        <dbReference type="ARBA" id="ARBA00023136"/>
    </source>
</evidence>
<proteinExistence type="predicted"/>
<comment type="subcellular location">
    <subcellularLocation>
        <location evidence="1">Cell membrane</location>
        <topology evidence="1">Multi-pass membrane protein</topology>
    </subcellularLocation>
</comment>
<dbReference type="AlphaFoldDB" id="I0K2P9"/>
<dbReference type="InterPro" id="IPR051461">
    <property type="entry name" value="UPF0750_membrane"/>
</dbReference>
<dbReference type="Pfam" id="PF02588">
    <property type="entry name" value="YitT_membrane"/>
    <property type="match status" value="1"/>
</dbReference>
<evidence type="ECO:0000313" key="8">
    <source>
        <dbReference type="EMBL" id="CCG98402.1"/>
    </source>
</evidence>
<feature type="transmembrane region" description="Helical" evidence="6">
    <location>
        <begin position="23"/>
        <end position="42"/>
    </location>
</feature>
<accession>I0K2P9</accession>
<keyword evidence="5 6" id="KW-0472">Membrane</keyword>